<keyword evidence="6" id="KW-0378">Hydrolase</keyword>
<dbReference type="GO" id="GO:0016020">
    <property type="term" value="C:membrane"/>
    <property type="evidence" value="ECO:0007669"/>
    <property type="project" value="UniProtKB-SubCell"/>
</dbReference>
<comment type="caution">
    <text evidence="6">The sequence shown here is derived from an EMBL/GenBank/DDBJ whole genome shotgun (WGS) entry which is preliminary data.</text>
</comment>
<evidence type="ECO:0000256" key="1">
    <source>
        <dbReference type="ARBA" id="ARBA00004141"/>
    </source>
</evidence>
<gene>
    <name evidence="6" type="ORF">HNR46_001481</name>
</gene>
<keyword evidence="6" id="KW-0645">Protease</keyword>
<dbReference type="AlphaFoldDB" id="A0A840UZS6"/>
<evidence type="ECO:0000256" key="2">
    <source>
        <dbReference type="ARBA" id="ARBA00022692"/>
    </source>
</evidence>
<keyword evidence="3 5" id="KW-1133">Transmembrane helix</keyword>
<keyword evidence="2 5" id="KW-0812">Transmembrane</keyword>
<accession>A0A840UZS6</accession>
<comment type="subcellular location">
    <subcellularLocation>
        <location evidence="1">Membrane</location>
        <topology evidence="1">Multi-pass membrane protein</topology>
    </subcellularLocation>
</comment>
<evidence type="ECO:0000256" key="5">
    <source>
        <dbReference type="SAM" id="Phobius"/>
    </source>
</evidence>
<organism evidence="6 7">
    <name type="scientific">Haloferula luteola</name>
    <dbReference type="NCBI Taxonomy" id="595692"/>
    <lineage>
        <taxon>Bacteria</taxon>
        <taxon>Pseudomonadati</taxon>
        <taxon>Verrucomicrobiota</taxon>
        <taxon>Verrucomicrobiia</taxon>
        <taxon>Verrucomicrobiales</taxon>
        <taxon>Verrucomicrobiaceae</taxon>
        <taxon>Haloferula</taxon>
    </lineage>
</organism>
<evidence type="ECO:0000256" key="3">
    <source>
        <dbReference type="ARBA" id="ARBA00022989"/>
    </source>
</evidence>
<feature type="transmembrane region" description="Helical" evidence="5">
    <location>
        <begin position="19"/>
        <end position="40"/>
    </location>
</feature>
<proteinExistence type="predicted"/>
<keyword evidence="4 5" id="KW-0472">Membrane</keyword>
<dbReference type="EMBL" id="JACHFD010000006">
    <property type="protein sequence ID" value="MBB5351245.1"/>
    <property type="molecule type" value="Genomic_DNA"/>
</dbReference>
<reference evidence="6 7" key="1">
    <citation type="submission" date="2020-08" db="EMBL/GenBank/DDBJ databases">
        <title>Genomic Encyclopedia of Type Strains, Phase IV (KMG-IV): sequencing the most valuable type-strain genomes for metagenomic binning, comparative biology and taxonomic classification.</title>
        <authorList>
            <person name="Goeker M."/>
        </authorList>
    </citation>
    <scope>NUCLEOTIDE SEQUENCE [LARGE SCALE GENOMIC DNA]</scope>
    <source>
        <strain evidence="6 7">YC6886</strain>
    </source>
</reference>
<protein>
    <submittedName>
        <fullName evidence="6">Membrane associated rhomboid family serine protease</fullName>
    </submittedName>
</protein>
<dbReference type="Proteomes" id="UP000557717">
    <property type="component" value="Unassembled WGS sequence"/>
</dbReference>
<sequence>MVDGSGQISSADTGGGVAYAAHIGGFVAGVITGIFARLLMKEEPDTPFRRLTEPRYR</sequence>
<dbReference type="InterPro" id="IPR035952">
    <property type="entry name" value="Rhomboid-like_sf"/>
</dbReference>
<dbReference type="GO" id="GO:0008233">
    <property type="term" value="F:peptidase activity"/>
    <property type="evidence" value="ECO:0007669"/>
    <property type="project" value="UniProtKB-KW"/>
</dbReference>
<name>A0A840UZS6_9BACT</name>
<keyword evidence="7" id="KW-1185">Reference proteome</keyword>
<evidence type="ECO:0000313" key="6">
    <source>
        <dbReference type="EMBL" id="MBB5351245.1"/>
    </source>
</evidence>
<dbReference type="SUPFAM" id="SSF144091">
    <property type="entry name" value="Rhomboid-like"/>
    <property type="match status" value="1"/>
</dbReference>
<evidence type="ECO:0000313" key="7">
    <source>
        <dbReference type="Proteomes" id="UP000557717"/>
    </source>
</evidence>
<evidence type="ECO:0000256" key="4">
    <source>
        <dbReference type="ARBA" id="ARBA00023136"/>
    </source>
</evidence>
<dbReference type="GO" id="GO:0006508">
    <property type="term" value="P:proteolysis"/>
    <property type="evidence" value="ECO:0007669"/>
    <property type="project" value="UniProtKB-KW"/>
</dbReference>